<dbReference type="GeneID" id="102806908"/>
<accession>A0ABM0MFJ9</accession>
<comment type="similarity">
    <text evidence="1 2">Belongs to the small heat shock protein (HSP20) family.</text>
</comment>
<dbReference type="CDD" id="cd06526">
    <property type="entry name" value="metazoan_ACD"/>
    <property type="match status" value="1"/>
</dbReference>
<feature type="domain" description="SHSP" evidence="4">
    <location>
        <begin position="91"/>
        <end position="202"/>
    </location>
</feature>
<dbReference type="SUPFAM" id="SSF49764">
    <property type="entry name" value="HSP20-like chaperones"/>
    <property type="match status" value="1"/>
</dbReference>
<feature type="compositionally biased region" description="Basic and acidic residues" evidence="3">
    <location>
        <begin position="209"/>
        <end position="243"/>
    </location>
</feature>
<evidence type="ECO:0000313" key="6">
    <source>
        <dbReference type="RefSeq" id="XP_006818790.1"/>
    </source>
</evidence>
<sequence length="243" mass="28419">MTFRMFPTFRMARQMAREMQEVMTELQSPPHWRLHPFSRQWLDKSHRRLLDETFGYMEHMANMANGRPSMASVARCRYTTRPARCVEEKIEDKHENTSKVESNNIGESGNKFKVAIDLANFRPENIEVRLQGNRLQIRAIQEDTGKEGYREYMEYCQNYDLPETVDIEALTSNLTKEGTLTLEAPLMDVRKPYTRTIPITREVPQEAEVEAKKEEDTRRIPQEAEVEAKKEEDTSSNGKPEDK</sequence>
<evidence type="ECO:0000313" key="5">
    <source>
        <dbReference type="Proteomes" id="UP000694865"/>
    </source>
</evidence>
<evidence type="ECO:0000256" key="3">
    <source>
        <dbReference type="SAM" id="MobiDB-lite"/>
    </source>
</evidence>
<dbReference type="PROSITE" id="PS01031">
    <property type="entry name" value="SHSP"/>
    <property type="match status" value="1"/>
</dbReference>
<evidence type="ECO:0000256" key="2">
    <source>
        <dbReference type="RuleBase" id="RU003616"/>
    </source>
</evidence>
<dbReference type="RefSeq" id="XP_006818790.1">
    <property type="nucleotide sequence ID" value="XM_006818727.1"/>
</dbReference>
<dbReference type="InterPro" id="IPR008978">
    <property type="entry name" value="HSP20-like_chaperone"/>
</dbReference>
<dbReference type="Gene3D" id="2.60.40.790">
    <property type="match status" value="1"/>
</dbReference>
<keyword evidence="5" id="KW-1185">Reference proteome</keyword>
<dbReference type="Pfam" id="PF00011">
    <property type="entry name" value="HSP20"/>
    <property type="match status" value="1"/>
</dbReference>
<feature type="region of interest" description="Disordered" evidence="3">
    <location>
        <begin position="200"/>
        <end position="243"/>
    </location>
</feature>
<gene>
    <name evidence="6" type="primary">LOC102806908</name>
</gene>
<dbReference type="Proteomes" id="UP000694865">
    <property type="component" value="Unplaced"/>
</dbReference>
<name>A0ABM0MFJ9_SACKO</name>
<evidence type="ECO:0000256" key="1">
    <source>
        <dbReference type="PROSITE-ProRule" id="PRU00285"/>
    </source>
</evidence>
<organism evidence="5 6">
    <name type="scientific">Saccoglossus kowalevskii</name>
    <name type="common">Acorn worm</name>
    <dbReference type="NCBI Taxonomy" id="10224"/>
    <lineage>
        <taxon>Eukaryota</taxon>
        <taxon>Metazoa</taxon>
        <taxon>Hemichordata</taxon>
        <taxon>Enteropneusta</taxon>
        <taxon>Harrimaniidae</taxon>
        <taxon>Saccoglossus</taxon>
    </lineage>
</organism>
<dbReference type="InterPro" id="IPR002068">
    <property type="entry name" value="A-crystallin/Hsp20_dom"/>
</dbReference>
<dbReference type="PANTHER" id="PTHR45640">
    <property type="entry name" value="HEAT SHOCK PROTEIN HSP-12.2-RELATED"/>
    <property type="match status" value="1"/>
</dbReference>
<dbReference type="PANTHER" id="PTHR45640:SF26">
    <property type="entry name" value="RE23625P"/>
    <property type="match status" value="1"/>
</dbReference>
<proteinExistence type="inferred from homology"/>
<protein>
    <submittedName>
        <fullName evidence="6">Heat shock protein beta-1-like</fullName>
    </submittedName>
</protein>
<dbReference type="InterPro" id="IPR001436">
    <property type="entry name" value="Alpha-crystallin/sHSP_animal"/>
</dbReference>
<dbReference type="PRINTS" id="PR00299">
    <property type="entry name" value="ACRYSTALLIN"/>
</dbReference>
<reference evidence="6" key="1">
    <citation type="submission" date="2025-08" db="UniProtKB">
        <authorList>
            <consortium name="RefSeq"/>
        </authorList>
    </citation>
    <scope>IDENTIFICATION</scope>
    <source>
        <tissue evidence="6">Testes</tissue>
    </source>
</reference>
<evidence type="ECO:0000259" key="4">
    <source>
        <dbReference type="PROSITE" id="PS01031"/>
    </source>
</evidence>